<keyword evidence="2" id="KW-0732">Signal</keyword>
<reference evidence="3" key="1">
    <citation type="submission" date="2021-10" db="EMBL/GenBank/DDBJ databases">
        <title>Roseicella aerolatum sp. nov., isolated from aerosols of e-waste dismantling site.</title>
        <authorList>
            <person name="Qin T."/>
        </authorList>
    </citation>
    <scope>NUCLEOTIDE SEQUENCE</scope>
    <source>
        <strain evidence="3">GB24</strain>
    </source>
</reference>
<keyword evidence="4" id="KW-1185">Reference proteome</keyword>
<feature type="signal peptide" evidence="2">
    <location>
        <begin position="1"/>
        <end position="30"/>
    </location>
</feature>
<comment type="caution">
    <text evidence="3">The sequence shown here is derived from an EMBL/GenBank/DDBJ whole genome shotgun (WGS) entry which is preliminary data.</text>
</comment>
<dbReference type="AlphaFoldDB" id="A0A9X1IKP4"/>
<name>A0A9X1IKP4_9PROT</name>
<evidence type="ECO:0000313" key="4">
    <source>
        <dbReference type="Proteomes" id="UP001139311"/>
    </source>
</evidence>
<feature type="chain" id="PRO_5040999914" evidence="2">
    <location>
        <begin position="31"/>
        <end position="120"/>
    </location>
</feature>
<evidence type="ECO:0000313" key="3">
    <source>
        <dbReference type="EMBL" id="MCB4824855.1"/>
    </source>
</evidence>
<organism evidence="3 4">
    <name type="scientific">Roseicella aerolata</name>
    <dbReference type="NCBI Taxonomy" id="2883479"/>
    <lineage>
        <taxon>Bacteria</taxon>
        <taxon>Pseudomonadati</taxon>
        <taxon>Pseudomonadota</taxon>
        <taxon>Alphaproteobacteria</taxon>
        <taxon>Acetobacterales</taxon>
        <taxon>Roseomonadaceae</taxon>
        <taxon>Roseicella</taxon>
    </lineage>
</organism>
<dbReference type="EMBL" id="JAJAQI010000055">
    <property type="protein sequence ID" value="MCB4824855.1"/>
    <property type="molecule type" value="Genomic_DNA"/>
</dbReference>
<proteinExistence type="predicted"/>
<accession>A0A9X1IKP4</accession>
<dbReference type="RefSeq" id="WP_226613398.1">
    <property type="nucleotide sequence ID" value="NZ_JAJAQI010000055.1"/>
</dbReference>
<sequence length="120" mass="11773">MGTPVLRRLLLVLTALAFVLATALPGTASAMPMPGGAMMAGGPGQPCGDCPTKAPGGDGGTKMMPCSALACSGAVVGLPAPTVLAAPVAVAFEYAGLAPADRQGRTLPPDPFPPRPLPLV</sequence>
<evidence type="ECO:0000256" key="1">
    <source>
        <dbReference type="SAM" id="MobiDB-lite"/>
    </source>
</evidence>
<feature type="compositionally biased region" description="Pro residues" evidence="1">
    <location>
        <begin position="108"/>
        <end position="120"/>
    </location>
</feature>
<protein>
    <submittedName>
        <fullName evidence="3">Uncharacterized protein</fullName>
    </submittedName>
</protein>
<gene>
    <name evidence="3" type="ORF">LHA35_24290</name>
</gene>
<evidence type="ECO:0000256" key="2">
    <source>
        <dbReference type="SAM" id="SignalP"/>
    </source>
</evidence>
<dbReference type="Proteomes" id="UP001139311">
    <property type="component" value="Unassembled WGS sequence"/>
</dbReference>
<feature type="region of interest" description="Disordered" evidence="1">
    <location>
        <begin position="101"/>
        <end position="120"/>
    </location>
</feature>